<keyword evidence="7 11" id="KW-0862">Zinc</keyword>
<evidence type="ECO:0000256" key="2">
    <source>
        <dbReference type="ARBA" id="ARBA00022475"/>
    </source>
</evidence>
<keyword evidence="4 12" id="KW-0812">Transmembrane</keyword>
<gene>
    <name evidence="14" type="ORF">ABM479_05855</name>
</gene>
<accession>A0AAU7RUT5</accession>
<evidence type="ECO:0000256" key="10">
    <source>
        <dbReference type="ARBA" id="ARBA00023136"/>
    </source>
</evidence>
<keyword evidence="2" id="KW-1003">Cell membrane</keyword>
<comment type="cofactor">
    <cofactor evidence="11">
        <name>Zn(2+)</name>
        <dbReference type="ChEBI" id="CHEBI:29105"/>
    </cofactor>
    <text evidence="11">Binds 1 zinc ion per subunit.</text>
</comment>
<evidence type="ECO:0000256" key="11">
    <source>
        <dbReference type="RuleBase" id="RU003983"/>
    </source>
</evidence>
<dbReference type="PANTHER" id="PTHR43221:SF1">
    <property type="entry name" value="PROTEASE HTPX"/>
    <property type="match status" value="1"/>
</dbReference>
<dbReference type="RefSeq" id="WP_349958124.1">
    <property type="nucleotide sequence ID" value="NZ_CP157960.1"/>
</dbReference>
<evidence type="ECO:0000313" key="14">
    <source>
        <dbReference type="EMBL" id="XBT93984.1"/>
    </source>
</evidence>
<evidence type="ECO:0000256" key="6">
    <source>
        <dbReference type="ARBA" id="ARBA00022801"/>
    </source>
</evidence>
<evidence type="ECO:0000259" key="13">
    <source>
        <dbReference type="Pfam" id="PF01435"/>
    </source>
</evidence>
<reference evidence="14" key="1">
    <citation type="submission" date="2024-06" db="EMBL/GenBank/DDBJ databases">
        <authorList>
            <person name="Li T."/>
            <person name="Gao R."/>
        </authorList>
    </citation>
    <scope>NUCLEOTIDE SEQUENCE</scope>
    <source>
        <strain evidence="14">ZPR3</strain>
    </source>
</reference>
<organism evidence="14">
    <name type="scientific">Rhizobium sp. ZPR3</name>
    <dbReference type="NCBI Taxonomy" id="3158967"/>
    <lineage>
        <taxon>Bacteria</taxon>
        <taxon>Pseudomonadati</taxon>
        <taxon>Pseudomonadota</taxon>
        <taxon>Alphaproteobacteria</taxon>
        <taxon>Hyphomicrobiales</taxon>
        <taxon>Rhizobiaceae</taxon>
        <taxon>Rhizobium/Agrobacterium group</taxon>
        <taxon>Rhizobium</taxon>
    </lineage>
</organism>
<evidence type="ECO:0000256" key="12">
    <source>
        <dbReference type="SAM" id="Phobius"/>
    </source>
</evidence>
<dbReference type="GO" id="GO:0006508">
    <property type="term" value="P:proteolysis"/>
    <property type="evidence" value="ECO:0007669"/>
    <property type="project" value="UniProtKB-KW"/>
</dbReference>
<evidence type="ECO:0000256" key="8">
    <source>
        <dbReference type="ARBA" id="ARBA00022989"/>
    </source>
</evidence>
<evidence type="ECO:0000256" key="3">
    <source>
        <dbReference type="ARBA" id="ARBA00022670"/>
    </source>
</evidence>
<feature type="domain" description="Peptidase M48" evidence="13">
    <location>
        <begin position="87"/>
        <end position="273"/>
    </location>
</feature>
<dbReference type="GO" id="GO:0005886">
    <property type="term" value="C:plasma membrane"/>
    <property type="evidence" value="ECO:0007669"/>
    <property type="project" value="UniProtKB-SubCell"/>
</dbReference>
<dbReference type="PANTHER" id="PTHR43221">
    <property type="entry name" value="PROTEASE HTPX"/>
    <property type="match status" value="1"/>
</dbReference>
<keyword evidence="5" id="KW-0479">Metal-binding</keyword>
<name>A0AAU7RUT5_9HYPH</name>
<evidence type="ECO:0000256" key="4">
    <source>
        <dbReference type="ARBA" id="ARBA00022692"/>
    </source>
</evidence>
<evidence type="ECO:0000256" key="1">
    <source>
        <dbReference type="ARBA" id="ARBA00004651"/>
    </source>
</evidence>
<proteinExistence type="inferred from homology"/>
<evidence type="ECO:0000256" key="9">
    <source>
        <dbReference type="ARBA" id="ARBA00023049"/>
    </source>
</evidence>
<keyword evidence="8 12" id="KW-1133">Transmembrane helix</keyword>
<evidence type="ECO:0000256" key="5">
    <source>
        <dbReference type="ARBA" id="ARBA00022723"/>
    </source>
</evidence>
<feature type="transmembrane region" description="Helical" evidence="12">
    <location>
        <begin position="46"/>
        <end position="70"/>
    </location>
</feature>
<sequence length="307" mass="33726">MSDVRVNLHNLRNSSIPTWLGLVLGTWGGLIWGSLISSPIGVGVGVAALSGFGGFIAVPLWGTFWGLIGLGSQRDRAVRQGVTLLKEDEPLAQRVHALAAQLGLKTKPWVGTMPYNNAFAIGANADNAMVVIGQPLIDTLDAAEIDAIIGHELGHIANNDMRRMGLARSFQNSLVWYVRFSQTLETWARWILTWMSELAILRLSRKREYWADAIGAALTSKEHMISALEKLHNGPAISGFEHDNARIMVRGRALGSMLSTHPTLEERRIALQSERFLKRIPVHAPRSLPPQVPGVLPKAEDIAYAKR</sequence>
<protein>
    <submittedName>
        <fullName evidence="14">M48 family metalloprotease</fullName>
        <ecNumber evidence="14">3.4.24.-</ecNumber>
    </submittedName>
</protein>
<dbReference type="EMBL" id="CP157960">
    <property type="protein sequence ID" value="XBT93984.1"/>
    <property type="molecule type" value="Genomic_DNA"/>
</dbReference>
<keyword evidence="3 11" id="KW-0645">Protease</keyword>
<feature type="transmembrane region" description="Helical" evidence="12">
    <location>
        <begin position="20"/>
        <end position="40"/>
    </location>
</feature>
<comment type="similarity">
    <text evidence="11">Belongs to the peptidase M48 family.</text>
</comment>
<dbReference type="InterPro" id="IPR050083">
    <property type="entry name" value="HtpX_protease"/>
</dbReference>
<comment type="subcellular location">
    <subcellularLocation>
        <location evidence="1">Cell membrane</location>
        <topology evidence="1">Multi-pass membrane protein</topology>
    </subcellularLocation>
</comment>
<evidence type="ECO:0000256" key="7">
    <source>
        <dbReference type="ARBA" id="ARBA00022833"/>
    </source>
</evidence>
<dbReference type="GO" id="GO:0004222">
    <property type="term" value="F:metalloendopeptidase activity"/>
    <property type="evidence" value="ECO:0007669"/>
    <property type="project" value="InterPro"/>
</dbReference>
<dbReference type="Gene3D" id="3.30.2010.10">
    <property type="entry name" value="Metalloproteases ('zincins'), catalytic domain"/>
    <property type="match status" value="1"/>
</dbReference>
<keyword evidence="10 12" id="KW-0472">Membrane</keyword>
<dbReference type="AlphaFoldDB" id="A0AAU7RUT5"/>
<keyword evidence="6 11" id="KW-0378">Hydrolase</keyword>
<dbReference type="InterPro" id="IPR001915">
    <property type="entry name" value="Peptidase_M48"/>
</dbReference>
<dbReference type="EC" id="3.4.24.-" evidence="14"/>
<keyword evidence="9 11" id="KW-0482">Metalloprotease</keyword>
<dbReference type="Pfam" id="PF01435">
    <property type="entry name" value="Peptidase_M48"/>
    <property type="match status" value="1"/>
</dbReference>
<dbReference type="GO" id="GO:0046872">
    <property type="term" value="F:metal ion binding"/>
    <property type="evidence" value="ECO:0007669"/>
    <property type="project" value="UniProtKB-KW"/>
</dbReference>